<reference evidence="4 5" key="1">
    <citation type="submission" date="2019-05" db="EMBL/GenBank/DDBJ databases">
        <title>Draft genome sequence of Pelagicola sp. DSW4-44.</title>
        <authorList>
            <person name="Oh J."/>
        </authorList>
    </citation>
    <scope>NUCLEOTIDE SEQUENCE [LARGE SCALE GENOMIC DNA]</scope>
    <source>
        <strain evidence="4 5">DSW4-44</strain>
    </source>
</reference>
<keyword evidence="5" id="KW-1185">Reference proteome</keyword>
<dbReference type="Proteomes" id="UP000305041">
    <property type="component" value="Unassembled WGS sequence"/>
</dbReference>
<dbReference type="InterPro" id="IPR003836">
    <property type="entry name" value="Glucokinase"/>
</dbReference>
<comment type="similarity">
    <text evidence="3">Belongs to the bacterial glucokinase family.</text>
</comment>
<dbReference type="RefSeq" id="WP_138162538.1">
    <property type="nucleotide sequence ID" value="NZ_VAUA01000003.1"/>
</dbReference>
<dbReference type="InterPro" id="IPR050201">
    <property type="entry name" value="Bacterial_glucokinase"/>
</dbReference>
<keyword evidence="1" id="KW-0808">Transferase</keyword>
<sequence length="323" mass="33437">MNTDVTVLVGDVGGSNTRLALAGPGIGVTALKSFDNECFTSLEEVLVTYRAQPDLPDIQGACIAVAGPVYGNEYRLTNRNWHGDAEGLARQLQLPDGARMDLINDLAALGYALPVLIPGQLASLKAGHQQGDQALVVGIGTGFNVALVVGTQAAGAELGHARLPASVYTRLEAALGRSPDEFDSTENLFSGHGLVRFHLAMSGAAIAGGAELMEQFLADPNSAAARTVETWAELLGLLACNLVPTYMPGQGLFFAGSVARGVLNSPAQAQFLAGFDQIEGLLQAQCQKTPLWVITDDAAGVSGSARVALDAVRTGAKAEADAP</sequence>
<dbReference type="PANTHER" id="PTHR47690:SF1">
    <property type="entry name" value="GLUCOKINASE"/>
    <property type="match status" value="1"/>
</dbReference>
<evidence type="ECO:0000313" key="4">
    <source>
        <dbReference type="EMBL" id="TLP67324.1"/>
    </source>
</evidence>
<dbReference type="PANTHER" id="PTHR47690">
    <property type="entry name" value="GLUCOKINASE"/>
    <property type="match status" value="1"/>
</dbReference>
<accession>A0ABY2V1I9</accession>
<dbReference type="SUPFAM" id="SSF53067">
    <property type="entry name" value="Actin-like ATPase domain"/>
    <property type="match status" value="1"/>
</dbReference>
<keyword evidence="2" id="KW-0418">Kinase</keyword>
<dbReference type="InterPro" id="IPR043129">
    <property type="entry name" value="ATPase_NBD"/>
</dbReference>
<gene>
    <name evidence="4" type="ORF">FEE96_08250</name>
</gene>
<protein>
    <submittedName>
        <fullName evidence="4">Glucokinase</fullName>
    </submittedName>
</protein>
<evidence type="ECO:0000256" key="3">
    <source>
        <dbReference type="RuleBase" id="RU004046"/>
    </source>
</evidence>
<evidence type="ECO:0000313" key="5">
    <source>
        <dbReference type="Proteomes" id="UP000305041"/>
    </source>
</evidence>
<dbReference type="Pfam" id="PF02685">
    <property type="entry name" value="Glucokinase"/>
    <property type="match status" value="1"/>
</dbReference>
<proteinExistence type="inferred from homology"/>
<evidence type="ECO:0000256" key="1">
    <source>
        <dbReference type="ARBA" id="ARBA00022679"/>
    </source>
</evidence>
<dbReference type="Gene3D" id="3.30.420.40">
    <property type="match status" value="1"/>
</dbReference>
<dbReference type="CDD" id="cd24008">
    <property type="entry name" value="ASKHA_NBD_GLK"/>
    <property type="match status" value="1"/>
</dbReference>
<name>A0ABY2V1I9_9RHOB</name>
<dbReference type="Gene3D" id="3.40.367.20">
    <property type="match status" value="1"/>
</dbReference>
<organism evidence="4 5">
    <name type="scientific">Parasedimentitalea maritima</name>
    <dbReference type="NCBI Taxonomy" id="2578117"/>
    <lineage>
        <taxon>Bacteria</taxon>
        <taxon>Pseudomonadati</taxon>
        <taxon>Pseudomonadota</taxon>
        <taxon>Alphaproteobacteria</taxon>
        <taxon>Rhodobacterales</taxon>
        <taxon>Paracoccaceae</taxon>
        <taxon>Parasedimentitalea</taxon>
    </lineage>
</organism>
<dbReference type="EMBL" id="VAUA01000003">
    <property type="protein sequence ID" value="TLP67324.1"/>
    <property type="molecule type" value="Genomic_DNA"/>
</dbReference>
<comment type="caution">
    <text evidence="4">The sequence shown here is derived from an EMBL/GenBank/DDBJ whole genome shotgun (WGS) entry which is preliminary data.</text>
</comment>
<evidence type="ECO:0000256" key="2">
    <source>
        <dbReference type="ARBA" id="ARBA00022777"/>
    </source>
</evidence>